<dbReference type="RefSeq" id="WP_009545732.1">
    <property type="nucleotide sequence ID" value="NC_010546.1"/>
</dbReference>
<accession>B1X0I6</accession>
<feature type="coiled-coil region" evidence="1">
    <location>
        <begin position="519"/>
        <end position="546"/>
    </location>
</feature>
<evidence type="ECO:0000313" key="5">
    <source>
        <dbReference type="Proteomes" id="UP000001203"/>
    </source>
</evidence>
<gene>
    <name evidence="4" type="ordered locus">cce_1925</name>
</gene>
<organism evidence="4 5">
    <name type="scientific">Crocosphaera subtropica (strain ATCC 51142 / BH68)</name>
    <name type="common">Cyanothece sp. (strain ATCC 51142)</name>
    <dbReference type="NCBI Taxonomy" id="43989"/>
    <lineage>
        <taxon>Bacteria</taxon>
        <taxon>Bacillati</taxon>
        <taxon>Cyanobacteriota</taxon>
        <taxon>Cyanophyceae</taxon>
        <taxon>Oscillatoriophycideae</taxon>
        <taxon>Chroococcales</taxon>
        <taxon>Aphanothecaceae</taxon>
        <taxon>Crocosphaera</taxon>
        <taxon>Crocosphaera subtropica</taxon>
    </lineage>
</organism>
<name>B1X0I6_CROS5</name>
<feature type="coiled-coil region" evidence="1">
    <location>
        <begin position="317"/>
        <end position="348"/>
    </location>
</feature>
<evidence type="ECO:0000313" key="4">
    <source>
        <dbReference type="EMBL" id="ACB51275.1"/>
    </source>
</evidence>
<evidence type="ECO:0000259" key="3">
    <source>
        <dbReference type="Pfam" id="PF18709"/>
    </source>
</evidence>
<dbReference type="Gene3D" id="3.40.50.300">
    <property type="entry name" value="P-loop containing nucleotide triphosphate hydrolases"/>
    <property type="match status" value="1"/>
</dbReference>
<dbReference type="SUPFAM" id="SSF52540">
    <property type="entry name" value="P-loop containing nucleoside triphosphate hydrolases"/>
    <property type="match status" value="1"/>
</dbReference>
<feature type="domain" description="G" evidence="2">
    <location>
        <begin position="50"/>
        <end position="158"/>
    </location>
</feature>
<keyword evidence="5" id="KW-1185">Reference proteome</keyword>
<dbReference type="InterPro" id="IPR027417">
    <property type="entry name" value="P-loop_NTPase"/>
</dbReference>
<dbReference type="AlphaFoldDB" id="B1X0I6"/>
<dbReference type="OrthoDB" id="6197209at2"/>
<protein>
    <recommendedName>
        <fullName evidence="6">GTPase</fullName>
    </recommendedName>
</protein>
<dbReference type="InterPro" id="IPR006073">
    <property type="entry name" value="GTP-bd"/>
</dbReference>
<dbReference type="Pfam" id="PF01926">
    <property type="entry name" value="MMR_HSR1"/>
    <property type="match status" value="1"/>
</dbReference>
<dbReference type="Pfam" id="PF18709">
    <property type="entry name" value="DLP_helical"/>
    <property type="match status" value="1"/>
</dbReference>
<sequence length="573" mass="65769">MTTFKAAAIANLFETTITKFRELLDTTNQLEIKQKLDKELEQHQEQTFLTVAFVGQYSAGKSTIISALTGKRDIKIDADIATDKTTSYDWNGIKVIDTPGLFTDRKDHDQITYDAIHKADLLIFSLTYMLFDSITVENFKKLAYDQGYDWKMMLVINKMSNEAGEEAEKINNYRHSLAEAINPHYLNDFPVCFIDAKDYCEGIDEEDDFLLEMSRFPTFIDELNNFVQAKGSLARFDTPVRISLSYIDEVQLQLMRDSDEDAAFFHILNQLSRKVRKERNKLRNEVQSIILRLTSVICTEGNNLAAAVGDKNFETLNKQAELNVQKYYEKAENELQELFESAVEEIRDEVRKVFESNFAQTFFTYLENNFSFHQKHPDDGINIEQLKNQFNGLKNIAETVGLEIGKLATRNFMKIPSKPGFLKGIDVIGGDVHKGVLQVGKVVGFKFKPWQAVRFAKNIGNAAKFLGPVLGVVALGIDVLDEKQEMKREKQMSDCRREINSTFQSVAKDLENQIHIQLNDFEKQVYNEIEQQIKKVRQQQEDAVSASNINVQKLTEIRKEFELILKEISETIN</sequence>
<dbReference type="Proteomes" id="UP000001203">
    <property type="component" value="Chromosome circular"/>
</dbReference>
<evidence type="ECO:0000256" key="1">
    <source>
        <dbReference type="SAM" id="Coils"/>
    </source>
</evidence>
<proteinExistence type="predicted"/>
<evidence type="ECO:0000259" key="2">
    <source>
        <dbReference type="Pfam" id="PF01926"/>
    </source>
</evidence>
<evidence type="ECO:0008006" key="6">
    <source>
        <dbReference type="Google" id="ProtNLM"/>
    </source>
</evidence>
<dbReference type="GO" id="GO:0005525">
    <property type="term" value="F:GTP binding"/>
    <property type="evidence" value="ECO:0007669"/>
    <property type="project" value="InterPro"/>
</dbReference>
<feature type="domain" description="Dynamin-like helical" evidence="3">
    <location>
        <begin position="438"/>
        <end position="544"/>
    </location>
</feature>
<dbReference type="KEGG" id="cyt:cce_1925"/>
<dbReference type="InterPro" id="IPR040576">
    <property type="entry name" value="DLP_helical"/>
</dbReference>
<reference evidence="4 5" key="1">
    <citation type="journal article" date="2008" name="Proc. Natl. Acad. Sci. U.S.A.">
        <title>The genome of Cyanothece 51142, a unicellular diazotrophic cyanobacterium important in the marine nitrogen cycle.</title>
        <authorList>
            <person name="Welsh E.A."/>
            <person name="Liberton M."/>
            <person name="Stoeckel J."/>
            <person name="Loh T."/>
            <person name="Elvitigala T."/>
            <person name="Wang C."/>
            <person name="Wollam A."/>
            <person name="Fulton R.S."/>
            <person name="Clifton S.W."/>
            <person name="Jacobs J.M."/>
            <person name="Aurora R."/>
            <person name="Ghosh B.K."/>
            <person name="Sherman L.A."/>
            <person name="Smith R.D."/>
            <person name="Wilson R.K."/>
            <person name="Pakrasi H.B."/>
        </authorList>
    </citation>
    <scope>NUCLEOTIDE SEQUENCE [LARGE SCALE GENOMIC DNA]</scope>
    <source>
        <strain evidence="5">ATCC 51142 / BH68</strain>
    </source>
</reference>
<dbReference type="eggNOG" id="COG1161">
    <property type="taxonomic scope" value="Bacteria"/>
</dbReference>
<dbReference type="STRING" id="43989.cce_1925"/>
<dbReference type="HOGENOM" id="CLU_466061_0_0_3"/>
<dbReference type="EMBL" id="CP000806">
    <property type="protein sequence ID" value="ACB51275.1"/>
    <property type="molecule type" value="Genomic_DNA"/>
</dbReference>
<keyword evidence="1" id="KW-0175">Coiled coil</keyword>